<reference evidence="8 9" key="1">
    <citation type="submission" date="2018-11" db="EMBL/GenBank/DDBJ databases">
        <authorList>
            <person name="Li F."/>
        </authorList>
    </citation>
    <scope>NUCLEOTIDE SEQUENCE [LARGE SCALE GENOMIC DNA]</scope>
    <source>
        <strain evidence="8 9">Gsoil 818</strain>
    </source>
</reference>
<dbReference type="Proteomes" id="UP000279994">
    <property type="component" value="Unassembled WGS sequence"/>
</dbReference>
<dbReference type="Gene3D" id="3.10.450.50">
    <property type="match status" value="1"/>
</dbReference>
<dbReference type="SUPFAM" id="SSF88659">
    <property type="entry name" value="Sigma3 and sigma4 domains of RNA polymerase sigma factors"/>
    <property type="match status" value="1"/>
</dbReference>
<evidence type="ECO:0000256" key="2">
    <source>
        <dbReference type="ARBA" id="ARBA00011344"/>
    </source>
</evidence>
<dbReference type="GO" id="GO:0016987">
    <property type="term" value="F:sigma factor activity"/>
    <property type="evidence" value="ECO:0007669"/>
    <property type="project" value="UniProtKB-KW"/>
</dbReference>
<dbReference type="Gene3D" id="1.10.10.10">
    <property type="entry name" value="Winged helix-like DNA-binding domain superfamily/Winged helix DNA-binding domain"/>
    <property type="match status" value="1"/>
</dbReference>
<proteinExistence type="inferred from homology"/>
<dbReference type="InterPro" id="IPR014284">
    <property type="entry name" value="RNA_pol_sigma-70_dom"/>
</dbReference>
<dbReference type="Gene3D" id="1.10.1740.10">
    <property type="match status" value="1"/>
</dbReference>
<dbReference type="OrthoDB" id="3211555at2"/>
<dbReference type="InterPro" id="IPR007627">
    <property type="entry name" value="RNA_pol_sigma70_r2"/>
</dbReference>
<dbReference type="EMBL" id="RJSF01000044">
    <property type="protein sequence ID" value="RNM12529.1"/>
    <property type="molecule type" value="Genomic_DNA"/>
</dbReference>
<dbReference type="InterPro" id="IPR052704">
    <property type="entry name" value="ECF_Sigma-70_Domain"/>
</dbReference>
<dbReference type="AlphaFoldDB" id="A0A3N0GJB7"/>
<dbReference type="InterPro" id="IPR013249">
    <property type="entry name" value="RNA_pol_sigma70_r4_t2"/>
</dbReference>
<keyword evidence="5" id="KW-0804">Transcription</keyword>
<sequence>MRELREEALAEEFEARRGRLRAVAYRMLGSFSEADDAVQEAWLRLSRSDAAEIDNLTAWLTTVVSRICLDHLRSREARREDPLEARFPDPAVREVDGGDPEHEAFLADSIGLAMLVVLDELSPAERLAFVLHDLFVLPFADIAPIVERSVDATKMLASRARRRVQGARVVPDADLARQRVAVDAFQAAARAGDFEALLRVLDPDVVLRNASAEGLRVVRGAAAVASGAVVFQRMALAARPVVVNGVAGVTATADGATYSVASFTVVEGRIVSIDILTDPERLRALPG</sequence>
<gene>
    <name evidence="8" type="ORF">EFL26_18025</name>
</gene>
<evidence type="ECO:0000313" key="8">
    <source>
        <dbReference type="EMBL" id="RNM12529.1"/>
    </source>
</evidence>
<evidence type="ECO:0000256" key="5">
    <source>
        <dbReference type="ARBA" id="ARBA00023163"/>
    </source>
</evidence>
<evidence type="ECO:0000259" key="7">
    <source>
        <dbReference type="Pfam" id="PF08281"/>
    </source>
</evidence>
<dbReference type="InterPro" id="IPR032710">
    <property type="entry name" value="NTF2-like_dom_sf"/>
</dbReference>
<name>A0A3N0GJB7_9ACTN</name>
<dbReference type="SUPFAM" id="SSF88946">
    <property type="entry name" value="Sigma2 domain of RNA polymerase sigma factors"/>
    <property type="match status" value="1"/>
</dbReference>
<evidence type="ECO:0000259" key="6">
    <source>
        <dbReference type="Pfam" id="PF04542"/>
    </source>
</evidence>
<dbReference type="GO" id="GO:0006352">
    <property type="term" value="P:DNA-templated transcription initiation"/>
    <property type="evidence" value="ECO:0007669"/>
    <property type="project" value="InterPro"/>
</dbReference>
<accession>A0A3N0GJB7</accession>
<keyword evidence="9" id="KW-1185">Reference proteome</keyword>
<dbReference type="Pfam" id="PF08281">
    <property type="entry name" value="Sigma70_r4_2"/>
    <property type="match status" value="1"/>
</dbReference>
<dbReference type="Pfam" id="PF04542">
    <property type="entry name" value="Sigma70_r2"/>
    <property type="match status" value="1"/>
</dbReference>
<dbReference type="InterPro" id="IPR036388">
    <property type="entry name" value="WH-like_DNA-bd_sf"/>
</dbReference>
<dbReference type="InterPro" id="IPR013325">
    <property type="entry name" value="RNA_pol_sigma_r2"/>
</dbReference>
<evidence type="ECO:0000256" key="3">
    <source>
        <dbReference type="ARBA" id="ARBA00023015"/>
    </source>
</evidence>
<feature type="domain" description="RNA polymerase sigma-70 region 2" evidence="6">
    <location>
        <begin position="14"/>
        <end position="76"/>
    </location>
</feature>
<comment type="caution">
    <text evidence="8">The sequence shown here is derived from an EMBL/GenBank/DDBJ whole genome shotgun (WGS) entry which is preliminary data.</text>
</comment>
<dbReference type="NCBIfam" id="TIGR02937">
    <property type="entry name" value="sigma70-ECF"/>
    <property type="match status" value="1"/>
</dbReference>
<evidence type="ECO:0000256" key="4">
    <source>
        <dbReference type="ARBA" id="ARBA00023082"/>
    </source>
</evidence>
<dbReference type="InterPro" id="IPR013324">
    <property type="entry name" value="RNA_pol_sigma_r3/r4-like"/>
</dbReference>
<dbReference type="PANTHER" id="PTHR30173">
    <property type="entry name" value="SIGMA 19 FACTOR"/>
    <property type="match status" value="1"/>
</dbReference>
<dbReference type="PANTHER" id="PTHR30173:SF43">
    <property type="entry name" value="ECF RNA POLYMERASE SIGMA FACTOR SIGI-RELATED"/>
    <property type="match status" value="1"/>
</dbReference>
<organism evidence="8 9">
    <name type="scientific">Nocardioides pocheonensis</name>
    <dbReference type="NCBI Taxonomy" id="661485"/>
    <lineage>
        <taxon>Bacteria</taxon>
        <taxon>Bacillati</taxon>
        <taxon>Actinomycetota</taxon>
        <taxon>Actinomycetes</taxon>
        <taxon>Propionibacteriales</taxon>
        <taxon>Nocardioidaceae</taxon>
        <taxon>Nocardioides</taxon>
    </lineage>
</organism>
<dbReference type="SUPFAM" id="SSF54427">
    <property type="entry name" value="NTF2-like"/>
    <property type="match status" value="1"/>
</dbReference>
<dbReference type="RefSeq" id="WP_123224292.1">
    <property type="nucleotide sequence ID" value="NZ_RJSF01000044.1"/>
</dbReference>
<keyword evidence="3" id="KW-0805">Transcription regulation</keyword>
<evidence type="ECO:0000256" key="1">
    <source>
        <dbReference type="ARBA" id="ARBA00010641"/>
    </source>
</evidence>
<protein>
    <submittedName>
        <fullName evidence="8">Sigma-70 family RNA polymerase sigma factor</fullName>
    </submittedName>
</protein>
<keyword evidence="4" id="KW-0731">Sigma factor</keyword>
<evidence type="ECO:0000313" key="9">
    <source>
        <dbReference type="Proteomes" id="UP000279994"/>
    </source>
</evidence>
<feature type="domain" description="RNA polymerase sigma factor 70 region 4 type 2" evidence="7">
    <location>
        <begin position="115"/>
        <end position="163"/>
    </location>
</feature>
<comment type="similarity">
    <text evidence="1">Belongs to the sigma-70 factor family. ECF subfamily.</text>
</comment>
<dbReference type="GO" id="GO:0003677">
    <property type="term" value="F:DNA binding"/>
    <property type="evidence" value="ECO:0007669"/>
    <property type="project" value="InterPro"/>
</dbReference>
<comment type="subunit">
    <text evidence="2">Interacts transiently with the RNA polymerase catalytic core formed by RpoA, RpoB, RpoC and RpoZ (2 alpha, 1 beta, 1 beta' and 1 omega subunit) to form the RNA polymerase holoenzyme that can initiate transcription.</text>
</comment>